<comment type="caution">
    <text evidence="2">The sequence shown here is derived from an EMBL/GenBank/DDBJ whole genome shotgun (WGS) entry which is preliminary data.</text>
</comment>
<keyword evidence="3" id="KW-1185">Reference proteome</keyword>
<protein>
    <submittedName>
        <fullName evidence="2">Uncharacterized protein</fullName>
    </submittedName>
</protein>
<dbReference type="RefSeq" id="WP_148901264.1">
    <property type="nucleotide sequence ID" value="NZ_VSZQ01000005.1"/>
</dbReference>
<name>A0A5D4JLN5_9ACTN</name>
<dbReference type="EMBL" id="VSZQ01000005">
    <property type="protein sequence ID" value="TYR66261.1"/>
    <property type="molecule type" value="Genomic_DNA"/>
</dbReference>
<evidence type="ECO:0000313" key="3">
    <source>
        <dbReference type="Proteomes" id="UP000323242"/>
    </source>
</evidence>
<dbReference type="AlphaFoldDB" id="A0A5D4JLN5"/>
<sequence length="96" mass="9673">MTDSKNINNPVGMGGGQRKRQSRAERQNNGPHRNLDRKNAADQKAELVRKMREKTGASGGAGQAGTAEGAGQADPAEGAGQAGTAEGAGQTDTAAG</sequence>
<dbReference type="Pfam" id="PF19756">
    <property type="entry name" value="DUF6243"/>
    <property type="match status" value="1"/>
</dbReference>
<feature type="region of interest" description="Disordered" evidence="1">
    <location>
        <begin position="1"/>
        <end position="96"/>
    </location>
</feature>
<gene>
    <name evidence="2" type="ORF">FY004_01460</name>
</gene>
<reference evidence="2 3" key="1">
    <citation type="submission" date="2019-08" db="EMBL/GenBank/DDBJ databases">
        <title>Draft genome for granaticin producer strain Streptomyces parvus C05.</title>
        <authorList>
            <person name="Gonzalez-Pimentel J.L."/>
        </authorList>
    </citation>
    <scope>NUCLEOTIDE SEQUENCE [LARGE SCALE GENOMIC DNA]</scope>
    <source>
        <strain evidence="2 3">C05</strain>
    </source>
</reference>
<dbReference type="InterPro" id="IPR046210">
    <property type="entry name" value="DUF6243"/>
</dbReference>
<feature type="compositionally biased region" description="Basic and acidic residues" evidence="1">
    <location>
        <begin position="33"/>
        <end position="55"/>
    </location>
</feature>
<evidence type="ECO:0000313" key="2">
    <source>
        <dbReference type="EMBL" id="TYR66261.1"/>
    </source>
</evidence>
<proteinExistence type="predicted"/>
<evidence type="ECO:0000256" key="1">
    <source>
        <dbReference type="SAM" id="MobiDB-lite"/>
    </source>
</evidence>
<feature type="compositionally biased region" description="Low complexity" evidence="1">
    <location>
        <begin position="64"/>
        <end position="96"/>
    </location>
</feature>
<accession>A0A5D4JLN5</accession>
<organism evidence="2 3">
    <name type="scientific">Streptomyces parvus</name>
    <dbReference type="NCBI Taxonomy" id="66428"/>
    <lineage>
        <taxon>Bacteria</taxon>
        <taxon>Bacillati</taxon>
        <taxon>Actinomycetota</taxon>
        <taxon>Actinomycetes</taxon>
        <taxon>Kitasatosporales</taxon>
        <taxon>Streptomycetaceae</taxon>
        <taxon>Streptomyces</taxon>
    </lineage>
</organism>
<dbReference type="Proteomes" id="UP000323242">
    <property type="component" value="Unassembled WGS sequence"/>
</dbReference>